<dbReference type="OrthoDB" id="3693653at2759"/>
<keyword evidence="2" id="KW-1185">Reference proteome</keyword>
<evidence type="ECO:0000313" key="1">
    <source>
        <dbReference type="EMBL" id="KAH7094621.1"/>
    </source>
</evidence>
<accession>A0A8K0RIY4</accession>
<comment type="caution">
    <text evidence="1">The sequence shown here is derived from an EMBL/GenBank/DDBJ whole genome shotgun (WGS) entry which is preliminary data.</text>
</comment>
<dbReference type="AlphaFoldDB" id="A0A8K0RIY4"/>
<proteinExistence type="predicted"/>
<dbReference type="Proteomes" id="UP000813461">
    <property type="component" value="Unassembled WGS sequence"/>
</dbReference>
<sequence>MSIAISPSATSELQLQQIDTYILSQARRSTFDGTDICFLPPSTINNLATLTNIQTICIQDPGLAAMRWPSHSREFFADKVFKHGKKCFVLTTFAELGMVFLIKLLKIADDRHLPITDLSVIVPEHRADLEIFTNNQAAVCAPILTVGIFDQ</sequence>
<gene>
    <name evidence="1" type="ORF">FB567DRAFT_543052</name>
</gene>
<protein>
    <submittedName>
        <fullName evidence="1">Uncharacterized protein</fullName>
    </submittedName>
</protein>
<evidence type="ECO:0000313" key="2">
    <source>
        <dbReference type="Proteomes" id="UP000813461"/>
    </source>
</evidence>
<reference evidence="1" key="1">
    <citation type="journal article" date="2021" name="Nat. Commun.">
        <title>Genetic determinants of endophytism in the Arabidopsis root mycobiome.</title>
        <authorList>
            <person name="Mesny F."/>
            <person name="Miyauchi S."/>
            <person name="Thiergart T."/>
            <person name="Pickel B."/>
            <person name="Atanasova L."/>
            <person name="Karlsson M."/>
            <person name="Huettel B."/>
            <person name="Barry K.W."/>
            <person name="Haridas S."/>
            <person name="Chen C."/>
            <person name="Bauer D."/>
            <person name="Andreopoulos W."/>
            <person name="Pangilinan J."/>
            <person name="LaButti K."/>
            <person name="Riley R."/>
            <person name="Lipzen A."/>
            <person name="Clum A."/>
            <person name="Drula E."/>
            <person name="Henrissat B."/>
            <person name="Kohler A."/>
            <person name="Grigoriev I.V."/>
            <person name="Martin F.M."/>
            <person name="Hacquard S."/>
        </authorList>
    </citation>
    <scope>NUCLEOTIDE SEQUENCE</scope>
    <source>
        <strain evidence="1">MPI-SDFR-AT-0120</strain>
    </source>
</reference>
<name>A0A8K0RIY4_9PLEO</name>
<organism evidence="1 2">
    <name type="scientific">Paraphoma chrysanthemicola</name>
    <dbReference type="NCBI Taxonomy" id="798071"/>
    <lineage>
        <taxon>Eukaryota</taxon>
        <taxon>Fungi</taxon>
        <taxon>Dikarya</taxon>
        <taxon>Ascomycota</taxon>
        <taxon>Pezizomycotina</taxon>
        <taxon>Dothideomycetes</taxon>
        <taxon>Pleosporomycetidae</taxon>
        <taxon>Pleosporales</taxon>
        <taxon>Pleosporineae</taxon>
        <taxon>Phaeosphaeriaceae</taxon>
        <taxon>Paraphoma</taxon>
    </lineage>
</organism>
<dbReference type="EMBL" id="JAGMVJ010000001">
    <property type="protein sequence ID" value="KAH7094621.1"/>
    <property type="molecule type" value="Genomic_DNA"/>
</dbReference>